<accession>A0A6J7WJ09</accession>
<gene>
    <name evidence="2" type="ORF">UFOVP210_35</name>
</gene>
<evidence type="ECO:0000313" key="2">
    <source>
        <dbReference type="EMBL" id="CAB5217981.1"/>
    </source>
</evidence>
<organism evidence="2">
    <name type="scientific">uncultured Caudovirales phage</name>
    <dbReference type="NCBI Taxonomy" id="2100421"/>
    <lineage>
        <taxon>Viruses</taxon>
        <taxon>Duplodnaviria</taxon>
        <taxon>Heunggongvirae</taxon>
        <taxon>Uroviricota</taxon>
        <taxon>Caudoviricetes</taxon>
        <taxon>Peduoviridae</taxon>
        <taxon>Maltschvirus</taxon>
        <taxon>Maltschvirus maltsch</taxon>
    </lineage>
</organism>
<feature type="region of interest" description="Disordered" evidence="1">
    <location>
        <begin position="142"/>
        <end position="167"/>
    </location>
</feature>
<name>A0A6J7WJ09_9CAUD</name>
<reference evidence="2" key="1">
    <citation type="submission" date="2020-05" db="EMBL/GenBank/DDBJ databases">
        <authorList>
            <person name="Chiriac C."/>
            <person name="Salcher M."/>
            <person name="Ghai R."/>
            <person name="Kavagutti S V."/>
        </authorList>
    </citation>
    <scope>NUCLEOTIDE SEQUENCE</scope>
</reference>
<protein>
    <submittedName>
        <fullName evidence="2">Uncharacterized protein</fullName>
    </submittedName>
</protein>
<sequence>MDRNVEMSVEAFCMAVGSNGSLLNQFVDEKWSVYLFAHYPEFKDGVGWDMHRGQLVVTGEPEHPALYTRKSLNKMFGTRNIKQFFDYYRGQWDAYRRWQDEQIEADEIEIAERESLDPVDLLDDGLTDDNNDPDDVVCIISEEPSAGIPPTSTETSWYGSPDGPYNQ</sequence>
<proteinExistence type="predicted"/>
<dbReference type="EMBL" id="LR798251">
    <property type="protein sequence ID" value="CAB5217981.1"/>
    <property type="molecule type" value="Genomic_DNA"/>
</dbReference>
<evidence type="ECO:0000256" key="1">
    <source>
        <dbReference type="SAM" id="MobiDB-lite"/>
    </source>
</evidence>